<reference evidence="3" key="1">
    <citation type="submission" date="2021-02" db="EMBL/GenBank/DDBJ databases">
        <authorList>
            <person name="Nowell W R."/>
        </authorList>
    </citation>
    <scope>NUCLEOTIDE SEQUENCE</scope>
</reference>
<keyword evidence="5" id="KW-1185">Reference proteome</keyword>
<dbReference type="Gene3D" id="2.40.10.500">
    <property type="match status" value="1"/>
</dbReference>
<dbReference type="GO" id="GO:0008270">
    <property type="term" value="F:zinc ion binding"/>
    <property type="evidence" value="ECO:0007669"/>
    <property type="project" value="UniProtKB-KW"/>
</dbReference>
<dbReference type="PANTHER" id="PTHR24104:SF25">
    <property type="entry name" value="PROTEIN LIN-41"/>
    <property type="match status" value="1"/>
</dbReference>
<evidence type="ECO:0000313" key="5">
    <source>
        <dbReference type="Proteomes" id="UP000663828"/>
    </source>
</evidence>
<dbReference type="Pfam" id="PF01436">
    <property type="entry name" value="NHL"/>
    <property type="match status" value="1"/>
</dbReference>
<dbReference type="Gene3D" id="2.120.10.30">
    <property type="entry name" value="TolB, C-terminal domain"/>
    <property type="match status" value="2"/>
</dbReference>
<dbReference type="Proteomes" id="UP000663828">
    <property type="component" value="Unassembled WGS sequence"/>
</dbReference>
<dbReference type="AlphaFoldDB" id="A0A815H615"/>
<dbReference type="EMBL" id="CAJNOR010002862">
    <property type="protein sequence ID" value="CAF1349992.1"/>
    <property type="molecule type" value="Genomic_DNA"/>
</dbReference>
<dbReference type="InterPro" id="IPR011042">
    <property type="entry name" value="6-blade_b-propeller_TolB-like"/>
</dbReference>
<accession>A0A815H615</accession>
<evidence type="ECO:0000256" key="1">
    <source>
        <dbReference type="ARBA" id="ARBA00022737"/>
    </source>
</evidence>
<protein>
    <recommendedName>
        <fullName evidence="6">NHL repeat containing protein-like protein</fullName>
    </recommendedName>
</protein>
<dbReference type="Proteomes" id="UP000663852">
    <property type="component" value="Unassembled WGS sequence"/>
</dbReference>
<keyword evidence="1" id="KW-0677">Repeat</keyword>
<organism evidence="3 5">
    <name type="scientific">Adineta ricciae</name>
    <name type="common">Rotifer</name>
    <dbReference type="NCBI Taxonomy" id="249248"/>
    <lineage>
        <taxon>Eukaryota</taxon>
        <taxon>Metazoa</taxon>
        <taxon>Spiralia</taxon>
        <taxon>Gnathifera</taxon>
        <taxon>Rotifera</taxon>
        <taxon>Eurotatoria</taxon>
        <taxon>Bdelloidea</taxon>
        <taxon>Adinetida</taxon>
        <taxon>Adinetidae</taxon>
        <taxon>Adineta</taxon>
    </lineage>
</organism>
<dbReference type="OrthoDB" id="27136at2759"/>
<dbReference type="InterPro" id="IPR050952">
    <property type="entry name" value="TRIM-NHL_E3_ligases"/>
</dbReference>
<dbReference type="InterPro" id="IPR001258">
    <property type="entry name" value="NHL_repeat"/>
</dbReference>
<dbReference type="EMBL" id="CAJNOJ010000539">
    <property type="protein sequence ID" value="CAF1479448.1"/>
    <property type="molecule type" value="Genomic_DNA"/>
</dbReference>
<name>A0A815H615_ADIRI</name>
<comment type="caution">
    <text evidence="3">The sequence shown here is derived from an EMBL/GenBank/DDBJ whole genome shotgun (WGS) entry which is preliminary data.</text>
</comment>
<proteinExistence type="predicted"/>
<feature type="repeat" description="NHL" evidence="2">
    <location>
        <begin position="322"/>
        <end position="353"/>
    </location>
</feature>
<dbReference type="PROSITE" id="PS51125">
    <property type="entry name" value="NHL"/>
    <property type="match status" value="1"/>
</dbReference>
<gene>
    <name evidence="4" type="ORF">EDS130_LOCUS41341</name>
    <name evidence="3" type="ORF">XAT740_LOCUS31430</name>
</gene>
<sequence length="405" mass="43542">MKIINMNCTTRIGSITNAKYVSNDTITVIEYNNSCSECLCKAFFSSLSPSYVGLNCYMNNKTCYLFVNYSLSGMVVKDINTKFIFKQAPPFRNVTEDPFPLSGITVAGYGNGSAGNTYKSLKNPFGLALDAADLLFVADYSNSRVMRFEPDSLTGTIVAGTGVRGTADNQLGSPGEIAVDASGNVYIYDDLNYRVMLWRANATNGTRIAGTGTNGSTNENLGSGMGLTRDSLGNLYISDKGNHRIMKWTPNATVGTLFAGTGTAGNAANMLRYPYGLFLDENNSYLYVTDSGNARIQRFNLSNGTIGTTVAGGHGIGLSSSQLYNPYDVCVSKAGDIYIADKSNHRIQLWKVGATTGITIIGMTGITGANATLLYGPSNVLLSANESFLYVSDNDNNRVQRYKLP</sequence>
<evidence type="ECO:0000313" key="3">
    <source>
        <dbReference type="EMBL" id="CAF1349992.1"/>
    </source>
</evidence>
<evidence type="ECO:0008006" key="6">
    <source>
        <dbReference type="Google" id="ProtNLM"/>
    </source>
</evidence>
<dbReference type="CDD" id="cd05819">
    <property type="entry name" value="NHL"/>
    <property type="match status" value="1"/>
</dbReference>
<dbReference type="PANTHER" id="PTHR24104">
    <property type="entry name" value="E3 UBIQUITIN-PROTEIN LIGASE NHLRC1-RELATED"/>
    <property type="match status" value="1"/>
</dbReference>
<evidence type="ECO:0000256" key="2">
    <source>
        <dbReference type="PROSITE-ProRule" id="PRU00504"/>
    </source>
</evidence>
<dbReference type="SUPFAM" id="SSF101898">
    <property type="entry name" value="NHL repeat"/>
    <property type="match status" value="1"/>
</dbReference>
<evidence type="ECO:0000313" key="4">
    <source>
        <dbReference type="EMBL" id="CAF1479448.1"/>
    </source>
</evidence>